<comment type="catalytic activity">
    <reaction evidence="8">
        <text>L-prolyl-[hypoxia-inducible factor alpha subunit] + 2-oxoglutarate + O2 = trans-4-hydroxy-L-prolyl-[hypoxia-inducible factor alpha subunit] + succinate + CO2</text>
        <dbReference type="Rhea" id="RHEA:48400"/>
        <dbReference type="Rhea" id="RHEA-COMP:12093"/>
        <dbReference type="Rhea" id="RHEA-COMP:12094"/>
        <dbReference type="ChEBI" id="CHEBI:15379"/>
        <dbReference type="ChEBI" id="CHEBI:16526"/>
        <dbReference type="ChEBI" id="CHEBI:16810"/>
        <dbReference type="ChEBI" id="CHEBI:30031"/>
        <dbReference type="ChEBI" id="CHEBI:50342"/>
        <dbReference type="ChEBI" id="CHEBI:61965"/>
        <dbReference type="EC" id="1.14.11.29"/>
    </reaction>
</comment>
<dbReference type="PANTHER" id="PTHR12907:SF4">
    <property type="entry name" value="EGL NINE HOMOLOG 1"/>
    <property type="match status" value="1"/>
</dbReference>
<dbReference type="InterPro" id="IPR006620">
    <property type="entry name" value="Pro_4_hyd_alph"/>
</dbReference>
<reference evidence="11" key="1">
    <citation type="submission" date="2025-08" db="UniProtKB">
        <authorList>
            <consortium name="RefSeq"/>
        </authorList>
    </citation>
    <scope>IDENTIFICATION</scope>
</reference>
<feature type="domain" description="Fe2OG dioxygenase" evidence="9">
    <location>
        <begin position="148"/>
        <end position="240"/>
    </location>
</feature>
<keyword evidence="10" id="KW-1185">Reference proteome</keyword>
<dbReference type="RefSeq" id="XP_021563875.1">
    <property type="nucleotide sequence ID" value="XM_021708200.1"/>
</dbReference>
<keyword evidence="4" id="KW-0223">Dioxygenase</keyword>
<dbReference type="OrthoDB" id="76265at2759"/>
<evidence type="ECO:0000256" key="4">
    <source>
        <dbReference type="ARBA" id="ARBA00022964"/>
    </source>
</evidence>
<dbReference type="InterPro" id="IPR044862">
    <property type="entry name" value="Pro_4_hyd_alph_FE2OG_OXY"/>
</dbReference>
<dbReference type="GO" id="GO:0031418">
    <property type="term" value="F:L-ascorbic acid binding"/>
    <property type="evidence" value="ECO:0007669"/>
    <property type="project" value="UniProtKB-KW"/>
</dbReference>
<evidence type="ECO:0000259" key="9">
    <source>
        <dbReference type="PROSITE" id="PS51471"/>
    </source>
</evidence>
<dbReference type="EC" id="1.14.11.29" evidence="7"/>
<dbReference type="Gene3D" id="2.60.120.620">
    <property type="entry name" value="q2cbj1_9rhob like domain"/>
    <property type="match status" value="1"/>
</dbReference>
<dbReference type="AlphaFoldDB" id="A0A3Q0DP31"/>
<evidence type="ECO:0000313" key="11">
    <source>
        <dbReference type="RefSeq" id="XP_021563875.1"/>
    </source>
</evidence>
<dbReference type="InterPro" id="IPR051559">
    <property type="entry name" value="HIF_prolyl_hydroxylases"/>
</dbReference>
<evidence type="ECO:0000256" key="2">
    <source>
        <dbReference type="ARBA" id="ARBA00022723"/>
    </source>
</evidence>
<evidence type="ECO:0000256" key="8">
    <source>
        <dbReference type="ARBA" id="ARBA00049134"/>
    </source>
</evidence>
<name>A0A3Q0DP31_CARSF</name>
<keyword evidence="2" id="KW-0479">Metal-binding</keyword>
<dbReference type="KEGG" id="csyr:103250793"/>
<dbReference type="GO" id="GO:0071456">
    <property type="term" value="P:cellular response to hypoxia"/>
    <property type="evidence" value="ECO:0007669"/>
    <property type="project" value="TreeGrafter"/>
</dbReference>
<dbReference type="GO" id="GO:0008198">
    <property type="term" value="F:ferrous iron binding"/>
    <property type="evidence" value="ECO:0007669"/>
    <property type="project" value="TreeGrafter"/>
</dbReference>
<dbReference type="GeneID" id="103250793"/>
<dbReference type="GO" id="GO:0160082">
    <property type="term" value="F:hypoxia-inducible factor-proline dioxygenase activity"/>
    <property type="evidence" value="ECO:0007669"/>
    <property type="project" value="UniProtKB-EC"/>
</dbReference>
<dbReference type="SMART" id="SM00702">
    <property type="entry name" value="P4Hc"/>
    <property type="match status" value="1"/>
</dbReference>
<dbReference type="GO" id="GO:0005737">
    <property type="term" value="C:cytoplasm"/>
    <property type="evidence" value="ECO:0007669"/>
    <property type="project" value="TreeGrafter"/>
</dbReference>
<sequence>MGNTKEEVIDDFCFASRKSCPRSDVGVGILMNFSSSLIRQGTDRTLTGSGDRCENLCGSCTRENGQKCLGGRKETRQQVGDEARALPDAGKFADGQLVSQKSDSSRDIRGDRITWVEGKEPGCETIGLLVSSMDDLIRHCDGKLGNCKVNGRAKAVVARYPGSGTGYVRHADNPDGDGRCVTCIYYLNKDWDAKVSGGILRIFPEGKAQFADIEPKVDRLLFFWSDRRNPHEVQPAYATR</sequence>
<evidence type="ECO:0000313" key="10">
    <source>
        <dbReference type="Proteomes" id="UP000189704"/>
    </source>
</evidence>
<comment type="cofactor">
    <cofactor evidence="1">
        <name>L-ascorbate</name>
        <dbReference type="ChEBI" id="CHEBI:38290"/>
    </cofactor>
</comment>
<dbReference type="Pfam" id="PF13640">
    <property type="entry name" value="2OG-FeII_Oxy_3"/>
    <property type="match status" value="1"/>
</dbReference>
<dbReference type="Proteomes" id="UP000189704">
    <property type="component" value="Unplaced"/>
</dbReference>
<organism evidence="10 11">
    <name type="scientific">Carlito syrichta</name>
    <name type="common">Philippine tarsier</name>
    <name type="synonym">Tarsius syrichta</name>
    <dbReference type="NCBI Taxonomy" id="1868482"/>
    <lineage>
        <taxon>Eukaryota</taxon>
        <taxon>Metazoa</taxon>
        <taxon>Chordata</taxon>
        <taxon>Craniata</taxon>
        <taxon>Vertebrata</taxon>
        <taxon>Euteleostomi</taxon>
        <taxon>Mammalia</taxon>
        <taxon>Eutheria</taxon>
        <taxon>Euarchontoglires</taxon>
        <taxon>Primates</taxon>
        <taxon>Haplorrhini</taxon>
        <taxon>Tarsiiformes</taxon>
        <taxon>Tarsiidae</taxon>
        <taxon>Carlito</taxon>
    </lineage>
</organism>
<evidence type="ECO:0000256" key="3">
    <source>
        <dbReference type="ARBA" id="ARBA00022896"/>
    </source>
</evidence>
<dbReference type="PANTHER" id="PTHR12907">
    <property type="entry name" value="EGL NINE HOMOLOG-RELATED"/>
    <property type="match status" value="1"/>
</dbReference>
<evidence type="ECO:0000256" key="7">
    <source>
        <dbReference type="ARBA" id="ARBA00039004"/>
    </source>
</evidence>
<dbReference type="PROSITE" id="PS51471">
    <property type="entry name" value="FE2OG_OXY"/>
    <property type="match status" value="1"/>
</dbReference>
<dbReference type="InterPro" id="IPR005123">
    <property type="entry name" value="Oxoglu/Fe-dep_dioxygenase_dom"/>
</dbReference>
<keyword evidence="5" id="KW-0560">Oxidoreductase</keyword>
<dbReference type="GO" id="GO:0005634">
    <property type="term" value="C:nucleus"/>
    <property type="evidence" value="ECO:0007669"/>
    <property type="project" value="TreeGrafter"/>
</dbReference>
<keyword evidence="6" id="KW-0408">Iron</keyword>
<evidence type="ECO:0000256" key="5">
    <source>
        <dbReference type="ARBA" id="ARBA00023002"/>
    </source>
</evidence>
<evidence type="ECO:0000256" key="1">
    <source>
        <dbReference type="ARBA" id="ARBA00001961"/>
    </source>
</evidence>
<evidence type="ECO:0000256" key="6">
    <source>
        <dbReference type="ARBA" id="ARBA00023004"/>
    </source>
</evidence>
<protein>
    <recommendedName>
        <fullName evidence="7">hypoxia-inducible factor-proline dioxygenase</fullName>
        <ecNumber evidence="7">1.14.11.29</ecNumber>
    </recommendedName>
</protein>
<proteinExistence type="predicted"/>
<gene>
    <name evidence="11" type="primary">LOC103250793</name>
</gene>
<keyword evidence="3" id="KW-0847">Vitamin C</keyword>
<accession>A0A3Q0DP31</accession>